<evidence type="ECO:0000313" key="7">
    <source>
        <dbReference type="Proteomes" id="UP000191448"/>
    </source>
</evidence>
<sequence>MKIGLVLGGGGARGAYQIGVFEALNEIGIDKHIKVISGASIGALNAAIYVQDNIKLGKEIWCNVSKEKILPTDTLNLIKRSILVNVGSKNIDFIKKYVPKAIEGGNISSNGLDSIIDENIDLSKIRDCKNKIYVSCTEIPKIKARYFLLNGESDEKIKKILHASSAIPMIFQSENIDGIEYVDGGITDNVPIDPVYYENCDLIIVIGLVREFRVDRKLYPNAQILEIIPSYIEEGFIDGALEFTKENSEGRIKMGYEDTMNQIKPIITLVNHIKDKEKKPSIIESLKGFFKINKE</sequence>
<evidence type="ECO:0000313" key="6">
    <source>
        <dbReference type="EMBL" id="OPX46628.1"/>
    </source>
</evidence>
<dbReference type="PANTHER" id="PTHR14226:SF57">
    <property type="entry name" value="BLR7027 PROTEIN"/>
    <property type="match status" value="1"/>
</dbReference>
<dbReference type="OrthoDB" id="9770965at2"/>
<name>A0A1V4SRW1_9CLOT</name>
<dbReference type="Gene3D" id="3.40.1090.10">
    <property type="entry name" value="Cytosolic phospholipase A2 catalytic domain"/>
    <property type="match status" value="2"/>
</dbReference>
<organism evidence="6 7">
    <name type="scientific">Clostridium thermobutyricum DSM 4928</name>
    <dbReference type="NCBI Taxonomy" id="1121339"/>
    <lineage>
        <taxon>Bacteria</taxon>
        <taxon>Bacillati</taxon>
        <taxon>Bacillota</taxon>
        <taxon>Clostridia</taxon>
        <taxon>Eubacteriales</taxon>
        <taxon>Clostridiaceae</taxon>
        <taxon>Clostridium</taxon>
    </lineage>
</organism>
<feature type="short sequence motif" description="GXSXG" evidence="4">
    <location>
        <begin position="38"/>
        <end position="42"/>
    </location>
</feature>
<dbReference type="GO" id="GO:0016042">
    <property type="term" value="P:lipid catabolic process"/>
    <property type="evidence" value="ECO:0007669"/>
    <property type="project" value="UniProtKB-UniRule"/>
</dbReference>
<evidence type="ECO:0000256" key="3">
    <source>
        <dbReference type="ARBA" id="ARBA00023098"/>
    </source>
</evidence>
<protein>
    <submittedName>
        <fullName evidence="6">NTE family protein RssA</fullName>
    </submittedName>
</protein>
<evidence type="ECO:0000256" key="2">
    <source>
        <dbReference type="ARBA" id="ARBA00022963"/>
    </source>
</evidence>
<keyword evidence="1 4" id="KW-0378">Hydrolase</keyword>
<dbReference type="Proteomes" id="UP000191448">
    <property type="component" value="Unassembled WGS sequence"/>
</dbReference>
<dbReference type="GO" id="GO:0016787">
    <property type="term" value="F:hydrolase activity"/>
    <property type="evidence" value="ECO:0007669"/>
    <property type="project" value="UniProtKB-UniRule"/>
</dbReference>
<feature type="domain" description="PNPLA" evidence="5">
    <location>
        <begin position="5"/>
        <end position="196"/>
    </location>
</feature>
<dbReference type="RefSeq" id="WP_080023909.1">
    <property type="nucleotide sequence ID" value="NZ_LTAY01000079.1"/>
</dbReference>
<dbReference type="InterPro" id="IPR050301">
    <property type="entry name" value="NTE"/>
</dbReference>
<dbReference type="InterPro" id="IPR016035">
    <property type="entry name" value="Acyl_Trfase/lysoPLipase"/>
</dbReference>
<dbReference type="Pfam" id="PF01734">
    <property type="entry name" value="Patatin"/>
    <property type="match status" value="1"/>
</dbReference>
<comment type="caution">
    <text evidence="6">The sequence shown here is derived from an EMBL/GenBank/DDBJ whole genome shotgun (WGS) entry which is preliminary data.</text>
</comment>
<dbReference type="AlphaFoldDB" id="A0A1V4SRW1"/>
<dbReference type="InterPro" id="IPR002641">
    <property type="entry name" value="PNPLA_dom"/>
</dbReference>
<gene>
    <name evidence="6" type="primary">rssA</name>
    <name evidence="6" type="ORF">CLTHE_27040</name>
</gene>
<keyword evidence="2 4" id="KW-0442">Lipid degradation</keyword>
<dbReference type="PANTHER" id="PTHR14226">
    <property type="entry name" value="NEUROPATHY TARGET ESTERASE/SWISS CHEESE D.MELANOGASTER"/>
    <property type="match status" value="1"/>
</dbReference>
<feature type="short sequence motif" description="DGA/G" evidence="4">
    <location>
        <begin position="183"/>
        <end position="185"/>
    </location>
</feature>
<proteinExistence type="predicted"/>
<dbReference type="PROSITE" id="PS51635">
    <property type="entry name" value="PNPLA"/>
    <property type="match status" value="1"/>
</dbReference>
<evidence type="ECO:0000256" key="4">
    <source>
        <dbReference type="PROSITE-ProRule" id="PRU01161"/>
    </source>
</evidence>
<reference evidence="6 7" key="1">
    <citation type="submission" date="2016-02" db="EMBL/GenBank/DDBJ databases">
        <title>Genome sequence of Clostridium thermobutyricum DSM 4928.</title>
        <authorList>
            <person name="Poehlein A."/>
            <person name="Daniel R."/>
        </authorList>
    </citation>
    <scope>NUCLEOTIDE SEQUENCE [LARGE SCALE GENOMIC DNA]</scope>
    <source>
        <strain evidence="6 7">DSM 4928</strain>
    </source>
</reference>
<dbReference type="EMBL" id="LTAY01000079">
    <property type="protein sequence ID" value="OPX46628.1"/>
    <property type="molecule type" value="Genomic_DNA"/>
</dbReference>
<accession>A0A1V4SRW1</accession>
<feature type="active site" description="Proton acceptor" evidence="4">
    <location>
        <position position="183"/>
    </location>
</feature>
<feature type="active site" description="Nucleophile" evidence="4">
    <location>
        <position position="40"/>
    </location>
</feature>
<keyword evidence="3 4" id="KW-0443">Lipid metabolism</keyword>
<evidence type="ECO:0000259" key="5">
    <source>
        <dbReference type="PROSITE" id="PS51635"/>
    </source>
</evidence>
<dbReference type="SUPFAM" id="SSF52151">
    <property type="entry name" value="FabD/lysophospholipase-like"/>
    <property type="match status" value="1"/>
</dbReference>
<evidence type="ECO:0000256" key="1">
    <source>
        <dbReference type="ARBA" id="ARBA00022801"/>
    </source>
</evidence>
<dbReference type="CDD" id="cd07209">
    <property type="entry name" value="Pat_hypo_Ecoli_Z1214_like"/>
    <property type="match status" value="1"/>
</dbReference>
<feature type="short sequence motif" description="GXGXXG" evidence="4">
    <location>
        <begin position="9"/>
        <end position="14"/>
    </location>
</feature>